<comment type="similarity">
    <text evidence="1">Belongs to the cycloisomerase 2 family.</text>
</comment>
<dbReference type="Gene3D" id="2.130.10.10">
    <property type="entry name" value="YVTN repeat-like/Quinoprotein amine dehydrogenase"/>
    <property type="match status" value="1"/>
</dbReference>
<dbReference type="RefSeq" id="XP_025351887.1">
    <property type="nucleotide sequence ID" value="XM_025503054.1"/>
</dbReference>
<dbReference type="InterPro" id="IPR015943">
    <property type="entry name" value="WD40/YVTN_repeat-like_dom_sf"/>
</dbReference>
<dbReference type="Pfam" id="PF10282">
    <property type="entry name" value="Lactonase"/>
    <property type="match status" value="1"/>
</dbReference>
<dbReference type="PANTHER" id="PTHR30344:SF4">
    <property type="entry name" value="CYCLASE, PUTATIVE (AFU_ORTHOLOGUE AFUA_6G11580)-RELATED"/>
    <property type="match status" value="1"/>
</dbReference>
<dbReference type="OrthoDB" id="1715191at2759"/>
<feature type="compositionally biased region" description="Polar residues" evidence="2">
    <location>
        <begin position="165"/>
        <end position="178"/>
    </location>
</feature>
<proteinExistence type="inferred from homology"/>
<dbReference type="GeneID" id="37024835"/>
<protein>
    <submittedName>
        <fullName evidence="3">Putative isomerase YbhE</fullName>
    </submittedName>
</protein>
<dbReference type="SUPFAM" id="SSF75011">
    <property type="entry name" value="3-carboxy-cis,cis-mucoante lactonizing enzyme"/>
    <property type="match status" value="1"/>
</dbReference>
<dbReference type="STRING" id="1280837.A0A316V807"/>
<dbReference type="AlphaFoldDB" id="A0A316V807"/>
<name>A0A316V807_9BASI</name>
<keyword evidence="3" id="KW-0413">Isomerase</keyword>
<dbReference type="EMBL" id="KZ819607">
    <property type="protein sequence ID" value="PWN31585.1"/>
    <property type="molecule type" value="Genomic_DNA"/>
</dbReference>
<dbReference type="PANTHER" id="PTHR30344">
    <property type="entry name" value="6-PHOSPHOGLUCONOLACTONASE-RELATED"/>
    <property type="match status" value="1"/>
</dbReference>
<evidence type="ECO:0000313" key="3">
    <source>
        <dbReference type="EMBL" id="PWN31585.1"/>
    </source>
</evidence>
<dbReference type="InParanoid" id="A0A316V807"/>
<feature type="region of interest" description="Disordered" evidence="2">
    <location>
        <begin position="158"/>
        <end position="182"/>
    </location>
</feature>
<organism evidence="3 4">
    <name type="scientific">Meira miltonrushii</name>
    <dbReference type="NCBI Taxonomy" id="1280837"/>
    <lineage>
        <taxon>Eukaryota</taxon>
        <taxon>Fungi</taxon>
        <taxon>Dikarya</taxon>
        <taxon>Basidiomycota</taxon>
        <taxon>Ustilaginomycotina</taxon>
        <taxon>Exobasidiomycetes</taxon>
        <taxon>Exobasidiales</taxon>
        <taxon>Brachybasidiaceae</taxon>
        <taxon>Meira</taxon>
    </lineage>
</organism>
<sequence length="448" mass="49376">MGSIRSTNGDHNGGGHRLIVGTFNTPELFLLNFNTDKQSLKIESRWEAIGNHSWLALDKTRKLLLATCWTDPPCIASYRLDALESPKPQAKLVSTQTIKSRSGYVAVHHHLEGGRGRAYTAGGPSGEVLGLHLETGELTDVLQEMNYITGETTLTEQGQRLRGETNGQSSAFQETPHQNGKESENILDFGGLRHGAHSVDLSPDGRMMYVADIGRNCVWVHKLDEEGLITTTQKVISPRPNDGPRHVWPHPGGKCVYVLQEHSSMVDVFKVNSAKGTLEWVQGVRIIPEDQDEKLFWADEVRTVPSSAGVPSDEPDLLVASTRGLEKDTKGYVALFKLTSEGLIHVKEKEDKHAWLDMWQSPTSGGWANAVEPCYKLLHGPQASFTNQSRRNEGQYMALTDSEEGLVMILSIETDTTKQSKHIVEVARVSLGKSNDGKIRGAATAVWL</sequence>
<dbReference type="Proteomes" id="UP000245771">
    <property type="component" value="Unassembled WGS sequence"/>
</dbReference>
<evidence type="ECO:0000256" key="1">
    <source>
        <dbReference type="ARBA" id="ARBA00005564"/>
    </source>
</evidence>
<dbReference type="InterPro" id="IPR019405">
    <property type="entry name" value="Lactonase_7-beta_prop"/>
</dbReference>
<evidence type="ECO:0000256" key="2">
    <source>
        <dbReference type="SAM" id="MobiDB-lite"/>
    </source>
</evidence>
<dbReference type="GO" id="GO:0016853">
    <property type="term" value="F:isomerase activity"/>
    <property type="evidence" value="ECO:0007669"/>
    <property type="project" value="UniProtKB-KW"/>
</dbReference>
<reference evidence="3 4" key="1">
    <citation type="journal article" date="2018" name="Mol. Biol. Evol.">
        <title>Broad Genomic Sampling Reveals a Smut Pathogenic Ancestry of the Fungal Clade Ustilaginomycotina.</title>
        <authorList>
            <person name="Kijpornyongpan T."/>
            <person name="Mondo S.J."/>
            <person name="Barry K."/>
            <person name="Sandor L."/>
            <person name="Lee J."/>
            <person name="Lipzen A."/>
            <person name="Pangilinan J."/>
            <person name="LaButti K."/>
            <person name="Hainaut M."/>
            <person name="Henrissat B."/>
            <person name="Grigoriev I.V."/>
            <person name="Spatafora J.W."/>
            <person name="Aime M.C."/>
        </authorList>
    </citation>
    <scope>NUCLEOTIDE SEQUENCE [LARGE SCALE GENOMIC DNA]</scope>
    <source>
        <strain evidence="3 4">MCA 3882</strain>
    </source>
</reference>
<dbReference type="GO" id="GO:0017057">
    <property type="term" value="F:6-phosphogluconolactonase activity"/>
    <property type="evidence" value="ECO:0007669"/>
    <property type="project" value="TreeGrafter"/>
</dbReference>
<accession>A0A316V807</accession>
<evidence type="ECO:0000313" key="4">
    <source>
        <dbReference type="Proteomes" id="UP000245771"/>
    </source>
</evidence>
<keyword evidence="4" id="KW-1185">Reference proteome</keyword>
<gene>
    <name evidence="3" type="ORF">FA14DRAFT_91194</name>
</gene>
<dbReference type="InterPro" id="IPR050282">
    <property type="entry name" value="Cycloisomerase_2"/>
</dbReference>